<dbReference type="HOGENOM" id="CLU_737605_0_0_1"/>
<sequence length="375" mass="41279">MMVFTMAKAVVLPDVGPVGVLGGDFLSNNIKVFFNGTNCNSDVQCEIVDFYGNVVTSDAGENVANIFTKYPVLAMKLTTAGVATSEWCSNIWTSSNKQNPRLNITMLGNGMTLGSYYVQRINGTNLILVQIHGEVAEETCVVHAIPELMCSPTTTCQSSCTQYSPTCMTSMNTSTHHHGCYQTSINNYKLPLLTSDNHKHPVCYEKFANWNDFVDDDDIDDKDIFSFIRIIGPVMQYGGQAVFAVGVVAWVVYRMKKRSSAQTSPNQFNPDGTIPPPPPPLGDQGNYPGMPPPPPPMGNYPGMPPLSPMGDQGNYPNMPPPPMANQGNYYPPPLQQNYGFQQNFAQQPNMGQPEWQTQYSTPLQPQPPQYPPPPY</sequence>
<organism evidence="3 4">
    <name type="scientific">Ciona savignyi</name>
    <name type="common">Pacific transparent sea squirt</name>
    <dbReference type="NCBI Taxonomy" id="51511"/>
    <lineage>
        <taxon>Eukaryota</taxon>
        <taxon>Metazoa</taxon>
        <taxon>Chordata</taxon>
        <taxon>Tunicata</taxon>
        <taxon>Ascidiacea</taxon>
        <taxon>Phlebobranchia</taxon>
        <taxon>Cionidae</taxon>
        <taxon>Ciona</taxon>
    </lineage>
</organism>
<reference evidence="4" key="1">
    <citation type="submission" date="2003-08" db="EMBL/GenBank/DDBJ databases">
        <authorList>
            <person name="Birren B."/>
            <person name="Nusbaum C."/>
            <person name="Abebe A."/>
            <person name="Abouelleil A."/>
            <person name="Adekoya E."/>
            <person name="Ait-zahra M."/>
            <person name="Allen N."/>
            <person name="Allen T."/>
            <person name="An P."/>
            <person name="Anderson M."/>
            <person name="Anderson S."/>
            <person name="Arachchi H."/>
            <person name="Armbruster J."/>
            <person name="Bachantsang P."/>
            <person name="Baldwin J."/>
            <person name="Barry A."/>
            <person name="Bayul T."/>
            <person name="Blitshsteyn B."/>
            <person name="Bloom T."/>
            <person name="Blye J."/>
            <person name="Boguslavskiy L."/>
            <person name="Borowsky M."/>
            <person name="Boukhgalter B."/>
            <person name="Brunache A."/>
            <person name="Butler J."/>
            <person name="Calixte N."/>
            <person name="Calvo S."/>
            <person name="Camarata J."/>
            <person name="Campo K."/>
            <person name="Chang J."/>
            <person name="Cheshatsang Y."/>
            <person name="Citroen M."/>
            <person name="Collymore A."/>
            <person name="Considine T."/>
            <person name="Cook A."/>
            <person name="Cooke P."/>
            <person name="Corum B."/>
            <person name="Cuomo C."/>
            <person name="David R."/>
            <person name="Dawoe T."/>
            <person name="Degray S."/>
            <person name="Dodge S."/>
            <person name="Dooley K."/>
            <person name="Dorje P."/>
            <person name="Dorjee K."/>
            <person name="Dorris L."/>
            <person name="Duffey N."/>
            <person name="Dupes A."/>
            <person name="Elkins T."/>
            <person name="Engels R."/>
            <person name="Erickson J."/>
            <person name="Farina A."/>
            <person name="Faro S."/>
            <person name="Ferreira P."/>
            <person name="Fischer H."/>
            <person name="Fitzgerald M."/>
            <person name="Foley K."/>
            <person name="Gage D."/>
            <person name="Galagan J."/>
            <person name="Gearin G."/>
            <person name="Gnerre S."/>
            <person name="Gnirke A."/>
            <person name="Goyette A."/>
            <person name="Graham J."/>
            <person name="Grandbois E."/>
            <person name="Gyaltsen K."/>
            <person name="Hafez N."/>
            <person name="Hagopian D."/>
            <person name="Hagos B."/>
            <person name="Hall J."/>
            <person name="Hatcher B."/>
            <person name="Heller A."/>
            <person name="Higgins H."/>
            <person name="Honan T."/>
            <person name="Horn A."/>
            <person name="Houde N."/>
            <person name="Hughes L."/>
            <person name="Hulme W."/>
            <person name="Husby E."/>
            <person name="Iliev I."/>
            <person name="Jaffe D."/>
            <person name="Jones C."/>
            <person name="Kamal M."/>
            <person name="Kamat A."/>
            <person name="Kamvysselis M."/>
            <person name="Karlsson E."/>
            <person name="Kells C."/>
            <person name="Kieu A."/>
            <person name="Kisner P."/>
            <person name="Kodira C."/>
            <person name="Kulbokas E."/>
            <person name="Labutti K."/>
            <person name="Lama D."/>
            <person name="Landers T."/>
            <person name="Leger J."/>
            <person name="Levine S."/>
            <person name="Lewis D."/>
            <person name="Lewis T."/>
            <person name="Lindblad-toh K."/>
            <person name="Liu X."/>
            <person name="Lokyitsang T."/>
            <person name="Lokyitsang Y."/>
            <person name="Lucien O."/>
            <person name="Lui A."/>
            <person name="Ma L.J."/>
            <person name="Mabbitt R."/>
            <person name="Macdonald J."/>
            <person name="Maclean C."/>
            <person name="Major J."/>
            <person name="Manning J."/>
            <person name="Marabella R."/>
            <person name="Maru K."/>
            <person name="Matthews C."/>
            <person name="Mauceli E."/>
            <person name="Mccarthy M."/>
            <person name="Mcdonough S."/>
            <person name="Mcghee T."/>
            <person name="Meldrim J."/>
            <person name="Meneus L."/>
            <person name="Mesirov J."/>
            <person name="Mihalev A."/>
            <person name="Mihova T."/>
            <person name="Mikkelsen T."/>
            <person name="Mlenga V."/>
            <person name="Moru K."/>
            <person name="Mozes J."/>
            <person name="Mulrain L."/>
            <person name="Munson G."/>
            <person name="Naylor J."/>
            <person name="Newes C."/>
            <person name="Nguyen C."/>
            <person name="Nguyen N."/>
            <person name="Nguyen T."/>
            <person name="Nicol R."/>
            <person name="Nielsen C."/>
            <person name="Nizzari M."/>
            <person name="Norbu C."/>
            <person name="Norbu N."/>
            <person name="O'donnell P."/>
            <person name="Okoawo O."/>
            <person name="O'leary S."/>
            <person name="Omotosho B."/>
            <person name="O'neill K."/>
            <person name="Osman S."/>
            <person name="Parker S."/>
            <person name="Perrin D."/>
            <person name="Phunkhang P."/>
            <person name="Piqani B."/>
            <person name="Purcell S."/>
            <person name="Rachupka T."/>
            <person name="Ramasamy U."/>
            <person name="Rameau R."/>
            <person name="Ray V."/>
            <person name="Raymond C."/>
            <person name="Retta R."/>
            <person name="Richardson S."/>
            <person name="Rise C."/>
            <person name="Rodriguez J."/>
            <person name="Rogers J."/>
            <person name="Rogov P."/>
            <person name="Rutman M."/>
            <person name="Schupbach R."/>
            <person name="Seaman C."/>
            <person name="Settipalli S."/>
            <person name="Sharpe T."/>
            <person name="Sheridan J."/>
            <person name="Sherpa N."/>
            <person name="Shi J."/>
            <person name="Smirnov S."/>
            <person name="Smith C."/>
            <person name="Sougnez C."/>
            <person name="Spencer B."/>
            <person name="Stalker J."/>
            <person name="Stange-thomann N."/>
            <person name="Stavropoulos S."/>
            <person name="Stetson K."/>
            <person name="Stone C."/>
            <person name="Stone S."/>
            <person name="Stubbs M."/>
            <person name="Talamas J."/>
            <person name="Tchuinga P."/>
            <person name="Tenzing P."/>
            <person name="Tesfaye S."/>
            <person name="Theodore J."/>
            <person name="Thoulutsang Y."/>
            <person name="Topham K."/>
            <person name="Towey S."/>
            <person name="Tsamla T."/>
            <person name="Tsomo N."/>
            <person name="Vallee D."/>
            <person name="Vassiliev H."/>
            <person name="Venkataraman V."/>
            <person name="Vinson J."/>
            <person name="Vo A."/>
            <person name="Wade C."/>
            <person name="Wang S."/>
            <person name="Wangchuk T."/>
            <person name="Wangdi T."/>
            <person name="Whittaker C."/>
            <person name="Wilkinson J."/>
            <person name="Wu Y."/>
            <person name="Wyman D."/>
            <person name="Yadav S."/>
            <person name="Yang S."/>
            <person name="Yang X."/>
            <person name="Yeager S."/>
            <person name="Yee E."/>
            <person name="Young G."/>
            <person name="Zainoun J."/>
            <person name="Zembeck L."/>
            <person name="Zimmer A."/>
            <person name="Zody M."/>
            <person name="Lander E."/>
        </authorList>
    </citation>
    <scope>NUCLEOTIDE SEQUENCE [LARGE SCALE GENOMIC DNA]</scope>
</reference>
<evidence type="ECO:0000313" key="3">
    <source>
        <dbReference type="Ensembl" id="ENSCSAVP00000002284.1"/>
    </source>
</evidence>
<evidence type="ECO:0000256" key="2">
    <source>
        <dbReference type="SAM" id="Phobius"/>
    </source>
</evidence>
<feature type="region of interest" description="Disordered" evidence="1">
    <location>
        <begin position="260"/>
        <end position="375"/>
    </location>
</feature>
<feature type="compositionally biased region" description="Pro residues" evidence="1">
    <location>
        <begin position="364"/>
        <end position="375"/>
    </location>
</feature>
<dbReference type="InParanoid" id="H2YAD6"/>
<dbReference type="Ensembl" id="ENSCSAVT00000002322.1">
    <property type="protein sequence ID" value="ENSCSAVP00000002284.1"/>
    <property type="gene ID" value="ENSCSAVG00000001333.1"/>
</dbReference>
<dbReference type="Proteomes" id="UP000007875">
    <property type="component" value="Unassembled WGS sequence"/>
</dbReference>
<feature type="transmembrane region" description="Helical" evidence="2">
    <location>
        <begin position="234"/>
        <end position="253"/>
    </location>
</feature>
<keyword evidence="2" id="KW-0812">Transmembrane</keyword>
<protein>
    <submittedName>
        <fullName evidence="3">Uncharacterized protein</fullName>
    </submittedName>
</protein>
<dbReference type="GeneTree" id="ENSGT00530000066251"/>
<evidence type="ECO:0000313" key="4">
    <source>
        <dbReference type="Proteomes" id="UP000007875"/>
    </source>
</evidence>
<keyword evidence="4" id="KW-1185">Reference proteome</keyword>
<evidence type="ECO:0000256" key="1">
    <source>
        <dbReference type="SAM" id="MobiDB-lite"/>
    </source>
</evidence>
<feature type="compositionally biased region" description="Polar residues" evidence="1">
    <location>
        <begin position="260"/>
        <end position="270"/>
    </location>
</feature>
<dbReference type="AlphaFoldDB" id="H2YAD6"/>
<keyword evidence="2" id="KW-1133">Transmembrane helix</keyword>
<keyword evidence="2" id="KW-0472">Membrane</keyword>
<proteinExistence type="predicted"/>
<feature type="compositionally biased region" description="Polar residues" evidence="1">
    <location>
        <begin position="335"/>
        <end position="350"/>
    </location>
</feature>
<feature type="compositionally biased region" description="Pro residues" evidence="1">
    <location>
        <begin position="289"/>
        <end position="307"/>
    </location>
</feature>
<reference evidence="3" key="2">
    <citation type="submission" date="2025-08" db="UniProtKB">
        <authorList>
            <consortium name="Ensembl"/>
        </authorList>
    </citation>
    <scope>IDENTIFICATION</scope>
</reference>
<reference evidence="3" key="3">
    <citation type="submission" date="2025-09" db="UniProtKB">
        <authorList>
            <consortium name="Ensembl"/>
        </authorList>
    </citation>
    <scope>IDENTIFICATION</scope>
</reference>
<accession>H2YAD6</accession>
<name>H2YAD6_CIOSA</name>